<proteinExistence type="predicted"/>
<sequence>MTAKIVNKLLLMSFDYQRHKYRKCNKVKFILISKKTAKHQEPLCRGPVAVILSRLNLNSNLQIHLFKRGRQNAVNSSPPPCFSETRGRGTAIITAAQIPIAARHTPRLSIKLVFSLIYFLVVQR</sequence>
<accession>A0A5B7H3Z6</accession>
<organism evidence="1 2">
    <name type="scientific">Portunus trituberculatus</name>
    <name type="common">Swimming crab</name>
    <name type="synonym">Neptunus trituberculatus</name>
    <dbReference type="NCBI Taxonomy" id="210409"/>
    <lineage>
        <taxon>Eukaryota</taxon>
        <taxon>Metazoa</taxon>
        <taxon>Ecdysozoa</taxon>
        <taxon>Arthropoda</taxon>
        <taxon>Crustacea</taxon>
        <taxon>Multicrustacea</taxon>
        <taxon>Malacostraca</taxon>
        <taxon>Eumalacostraca</taxon>
        <taxon>Eucarida</taxon>
        <taxon>Decapoda</taxon>
        <taxon>Pleocyemata</taxon>
        <taxon>Brachyura</taxon>
        <taxon>Eubrachyura</taxon>
        <taxon>Portunoidea</taxon>
        <taxon>Portunidae</taxon>
        <taxon>Portuninae</taxon>
        <taxon>Portunus</taxon>
    </lineage>
</organism>
<gene>
    <name evidence="1" type="ORF">E2C01_057935</name>
</gene>
<dbReference type="EMBL" id="VSRR010021319">
    <property type="protein sequence ID" value="MPC63828.1"/>
    <property type="molecule type" value="Genomic_DNA"/>
</dbReference>
<reference evidence="1 2" key="1">
    <citation type="submission" date="2019-05" db="EMBL/GenBank/DDBJ databases">
        <title>Another draft genome of Portunus trituberculatus and its Hox gene families provides insights of decapod evolution.</title>
        <authorList>
            <person name="Jeong J.-H."/>
            <person name="Song I."/>
            <person name="Kim S."/>
            <person name="Choi T."/>
            <person name="Kim D."/>
            <person name="Ryu S."/>
            <person name="Kim W."/>
        </authorList>
    </citation>
    <scope>NUCLEOTIDE SEQUENCE [LARGE SCALE GENOMIC DNA]</scope>
    <source>
        <tissue evidence="1">Muscle</tissue>
    </source>
</reference>
<evidence type="ECO:0000313" key="2">
    <source>
        <dbReference type="Proteomes" id="UP000324222"/>
    </source>
</evidence>
<comment type="caution">
    <text evidence="1">The sequence shown here is derived from an EMBL/GenBank/DDBJ whole genome shotgun (WGS) entry which is preliminary data.</text>
</comment>
<dbReference type="AlphaFoldDB" id="A0A5B7H3Z6"/>
<name>A0A5B7H3Z6_PORTR</name>
<keyword evidence="2" id="KW-1185">Reference proteome</keyword>
<dbReference type="Proteomes" id="UP000324222">
    <property type="component" value="Unassembled WGS sequence"/>
</dbReference>
<protein>
    <submittedName>
        <fullName evidence="1">Uncharacterized protein</fullName>
    </submittedName>
</protein>
<evidence type="ECO:0000313" key="1">
    <source>
        <dbReference type="EMBL" id="MPC63828.1"/>
    </source>
</evidence>